<dbReference type="InterPro" id="IPR041685">
    <property type="entry name" value="AAA_GajA/Old/RecF-like"/>
</dbReference>
<dbReference type="RefSeq" id="WP_161590371.1">
    <property type="nucleotide sequence ID" value="NZ_RPBY01000001.1"/>
</dbReference>
<dbReference type="Proteomes" id="UP000778262">
    <property type="component" value="Unassembled WGS sequence"/>
</dbReference>
<proteinExistence type="predicted"/>
<gene>
    <name evidence="2" type="ORF">EHJ13_03490</name>
</gene>
<dbReference type="PANTHER" id="PTHR43581:SF2">
    <property type="entry name" value="EXCINUCLEASE ATPASE SUBUNIT"/>
    <property type="match status" value="1"/>
</dbReference>
<organism evidence="2 3">
    <name type="scientific">Cronobacter dublinensis</name>
    <dbReference type="NCBI Taxonomy" id="413497"/>
    <lineage>
        <taxon>Bacteria</taxon>
        <taxon>Pseudomonadati</taxon>
        <taxon>Pseudomonadota</taxon>
        <taxon>Gammaproteobacteria</taxon>
        <taxon>Enterobacterales</taxon>
        <taxon>Enterobacteriaceae</taxon>
        <taxon>Cronobacter</taxon>
    </lineage>
</organism>
<dbReference type="SUPFAM" id="SSF52540">
    <property type="entry name" value="P-loop containing nucleoside triphosphate hydrolases"/>
    <property type="match status" value="1"/>
</dbReference>
<dbReference type="PANTHER" id="PTHR43581">
    <property type="entry name" value="ATP/GTP PHOSPHATASE"/>
    <property type="match status" value="1"/>
</dbReference>
<dbReference type="InterPro" id="IPR014592">
    <property type="entry name" value="P-loop_UCP034888"/>
</dbReference>
<protein>
    <submittedName>
        <fullName evidence="2">DUF3696 domain-containing protein</fullName>
    </submittedName>
</protein>
<sequence length="479" mass="54050">MLNEIILSNFKSFSDARSLELAPITLIFGPNSSGKSTIIQSLLALKQTLMTPQQQAGFVASGSCIDLNSYKSIVHSHDIEKDIFLSFSFHLTLSGNEYVDIFSEAPVFGSNDIREIQFTYSHTDTKPLNNTTSFLKAFNYKVYSKNNSDEKIFLNIEKGVHDYTEELKGSYYATEKSMRSLAAFMNKRIERISDFTGSDALKNLCGRAIRENTYKIKKDISLPMDLSSITAPMINDYLQRFSSEIMYQLKSIKYLGPLRTNPQRFYVSVKDDAGKMKGESNLGAELKEAGKSAINKINHWFKEFEIPYSISLHNLGTDYSGDIVSIVLTDNRTNTTVTPKDVGFGIGQVLPIITEAIISKNNVICVEQPEIHLHPRLQAHLADLFIDSVIGPNKEKNGYFANQWIIETHSEALMLRLQRRIREKKISKKLIKVYYVSADATGAQALELPLDDEGDFLVHWPDGFFEERLHELFGGSNAD</sequence>
<comment type="caution">
    <text evidence="2">The sequence shown here is derived from an EMBL/GenBank/DDBJ whole genome shotgun (WGS) entry which is preliminary data.</text>
</comment>
<accession>A0A9Q4T1T1</accession>
<dbReference type="AlphaFoldDB" id="A0A9Q4T1T1"/>
<dbReference type="EMBL" id="RPBY01000001">
    <property type="protein sequence ID" value="NCH86520.1"/>
    <property type="molecule type" value="Genomic_DNA"/>
</dbReference>
<name>A0A9Q4T1T1_9ENTR</name>
<dbReference type="InterPro" id="IPR027417">
    <property type="entry name" value="P-loop_NTPase"/>
</dbReference>
<reference evidence="2" key="1">
    <citation type="submission" date="2018-11" db="EMBL/GenBank/DDBJ databases">
        <title>Genomics analysis of Putative Virulence Factors on Adhesion and Cytotoxicity for Cronobacter spp.</title>
        <authorList>
            <person name="Cui J."/>
        </authorList>
    </citation>
    <scope>NUCLEOTIDE SEQUENCE</scope>
    <source>
        <strain evidence="2">SD69</strain>
    </source>
</reference>
<dbReference type="InterPro" id="IPR051396">
    <property type="entry name" value="Bact_Antivir_Def_Nuclease"/>
</dbReference>
<feature type="domain" description="Endonuclease GajA/Old nuclease/RecF-like AAA" evidence="1">
    <location>
        <begin position="1"/>
        <end position="412"/>
    </location>
</feature>
<evidence type="ECO:0000259" key="1">
    <source>
        <dbReference type="Pfam" id="PF13175"/>
    </source>
</evidence>
<dbReference type="Pfam" id="PF13175">
    <property type="entry name" value="AAA_15"/>
    <property type="match status" value="1"/>
</dbReference>
<evidence type="ECO:0000313" key="2">
    <source>
        <dbReference type="EMBL" id="NCH86520.1"/>
    </source>
</evidence>
<dbReference type="Gene3D" id="3.40.50.300">
    <property type="entry name" value="P-loop containing nucleotide triphosphate hydrolases"/>
    <property type="match status" value="1"/>
</dbReference>
<evidence type="ECO:0000313" key="3">
    <source>
        <dbReference type="Proteomes" id="UP000778262"/>
    </source>
</evidence>
<dbReference type="PIRSF" id="PIRSF034888">
    <property type="entry name" value="P-loop_UCP034888"/>
    <property type="match status" value="1"/>
</dbReference>